<dbReference type="PANTHER" id="PTHR22898:SF3">
    <property type="entry name" value="ALPHA-1,2-FUCOSYLTRANSFERASE-RELATED"/>
    <property type="match status" value="1"/>
</dbReference>
<dbReference type="InterPro" id="IPR052501">
    <property type="entry name" value="Alpha-1-2_FucT"/>
</dbReference>
<protein>
    <submittedName>
        <fullName evidence="2">Uncharacterized protein</fullName>
    </submittedName>
</protein>
<keyword evidence="1" id="KW-0472">Membrane</keyword>
<comment type="caution">
    <text evidence="2">The sequence shown here is derived from an EMBL/GenBank/DDBJ whole genome shotgun (WGS) entry which is preliminary data.</text>
</comment>
<proteinExistence type="predicted"/>
<dbReference type="PANTHER" id="PTHR22898">
    <property type="entry name" value="UNCHARACTERIZED GLYCOSOL TRANSFERASE-RELATED"/>
    <property type="match status" value="1"/>
</dbReference>
<dbReference type="AlphaFoldDB" id="A0A6V7W0L2"/>
<reference evidence="2 3" key="1">
    <citation type="submission" date="2020-08" db="EMBL/GenBank/DDBJ databases">
        <authorList>
            <person name="Koutsovoulos G."/>
            <person name="Danchin GJ E."/>
        </authorList>
    </citation>
    <scope>NUCLEOTIDE SEQUENCE [LARGE SCALE GENOMIC DNA]</scope>
</reference>
<dbReference type="EMBL" id="CAJEWN010000376">
    <property type="protein sequence ID" value="CAD2180612.1"/>
    <property type="molecule type" value="Genomic_DNA"/>
</dbReference>
<gene>
    <name evidence="2" type="ORF">MENT_LOCUS32702</name>
</gene>
<feature type="transmembrane region" description="Helical" evidence="1">
    <location>
        <begin position="6"/>
        <end position="27"/>
    </location>
</feature>
<name>A0A6V7W0L2_MELEN</name>
<keyword evidence="1" id="KW-1133">Transmembrane helix</keyword>
<evidence type="ECO:0000313" key="2">
    <source>
        <dbReference type="EMBL" id="CAD2180612.1"/>
    </source>
</evidence>
<sequence>MKNKNIFIILLPFFTISIYLAYDFLFFSEYKNFKKYSTIHPDYFNNKTKEYQKQLNLKYINLTEIEIWRKTTSKYLLIEIPADWEGKCGGFANEMWRFAVIYVWGLQLGRYPGIFNNSAWTCDSLNLPNEIEETFPVVHKIFTYIQPKEVVNNSKYEIYYNKLVKSKEKYLRTPPPPQIHKLFKNVTNQIKELFLFSNKVRTIVDKYINEIFRNDSSHKLCVYTRLGDFGTPKYPKHRPSKKDFTEESTKFVFNKLKEKRKSEEISLVLLGEDKKFISNLKFDGIEPKRVFIPKNMPRGQDIYFSTKICNTLIITASASSFGWWIGYLLNDIKSQIYFHSNFNSRSLYQRSDFPSEWIPLKFNSKKKKITKEKYFINNYFNNLFNFKLLNFN</sequence>
<keyword evidence="1" id="KW-0812">Transmembrane</keyword>
<dbReference type="Proteomes" id="UP000580250">
    <property type="component" value="Unassembled WGS sequence"/>
</dbReference>
<accession>A0A6V7W0L2</accession>
<evidence type="ECO:0000313" key="3">
    <source>
        <dbReference type="Proteomes" id="UP000580250"/>
    </source>
</evidence>
<organism evidence="2 3">
    <name type="scientific">Meloidogyne enterolobii</name>
    <name type="common">Root-knot nematode worm</name>
    <name type="synonym">Meloidogyne mayaguensis</name>
    <dbReference type="NCBI Taxonomy" id="390850"/>
    <lineage>
        <taxon>Eukaryota</taxon>
        <taxon>Metazoa</taxon>
        <taxon>Ecdysozoa</taxon>
        <taxon>Nematoda</taxon>
        <taxon>Chromadorea</taxon>
        <taxon>Rhabditida</taxon>
        <taxon>Tylenchina</taxon>
        <taxon>Tylenchomorpha</taxon>
        <taxon>Tylenchoidea</taxon>
        <taxon>Meloidogynidae</taxon>
        <taxon>Meloidogyninae</taxon>
        <taxon>Meloidogyne</taxon>
    </lineage>
</organism>
<evidence type="ECO:0000256" key="1">
    <source>
        <dbReference type="SAM" id="Phobius"/>
    </source>
</evidence>